<feature type="region of interest" description="Disordered" evidence="6">
    <location>
        <begin position="61"/>
        <end position="101"/>
    </location>
</feature>
<evidence type="ECO:0008006" key="9">
    <source>
        <dbReference type="Google" id="ProtNLM"/>
    </source>
</evidence>
<evidence type="ECO:0000256" key="1">
    <source>
        <dbReference type="ARBA" id="ARBA00022679"/>
    </source>
</evidence>
<dbReference type="PANTHER" id="PTHR47690:SF1">
    <property type="entry name" value="GLUCOKINASE"/>
    <property type="match status" value="1"/>
</dbReference>
<dbReference type="PANTHER" id="PTHR47690">
    <property type="entry name" value="GLUCOKINASE"/>
    <property type="match status" value="1"/>
</dbReference>
<dbReference type="GO" id="GO:0005536">
    <property type="term" value="F:D-glucose binding"/>
    <property type="evidence" value="ECO:0007669"/>
    <property type="project" value="InterPro"/>
</dbReference>
<evidence type="ECO:0000256" key="4">
    <source>
        <dbReference type="ARBA" id="ARBA00022840"/>
    </source>
</evidence>
<evidence type="ECO:0000256" key="6">
    <source>
        <dbReference type="SAM" id="MobiDB-lite"/>
    </source>
</evidence>
<feature type="compositionally biased region" description="Low complexity" evidence="6">
    <location>
        <begin position="392"/>
        <end position="406"/>
    </location>
</feature>
<dbReference type="Gene3D" id="3.40.367.20">
    <property type="match status" value="1"/>
</dbReference>
<reference evidence="7 8" key="1">
    <citation type="submission" date="2019-07" db="EMBL/GenBank/DDBJ databases">
        <title>Full genome sequence of Luteimonas sp. Gr-4.</title>
        <authorList>
            <person name="Im W.-T."/>
        </authorList>
    </citation>
    <scope>NUCLEOTIDE SEQUENCE [LARGE SCALE GENOMIC DNA]</scope>
    <source>
        <strain evidence="7 8">Gr-4</strain>
    </source>
</reference>
<evidence type="ECO:0000256" key="2">
    <source>
        <dbReference type="ARBA" id="ARBA00022741"/>
    </source>
</evidence>
<keyword evidence="3" id="KW-0418">Kinase</keyword>
<dbReference type="InterPro" id="IPR050201">
    <property type="entry name" value="Bacterial_glucokinase"/>
</dbReference>
<name>A0A518N4N2_9GAMM</name>
<feature type="region of interest" description="Disordered" evidence="6">
    <location>
        <begin position="383"/>
        <end position="406"/>
    </location>
</feature>
<organism evidence="7 8">
    <name type="scientific">Luteimonas granuli</name>
    <dbReference type="NCBI Taxonomy" id="1176533"/>
    <lineage>
        <taxon>Bacteria</taxon>
        <taxon>Pseudomonadati</taxon>
        <taxon>Pseudomonadota</taxon>
        <taxon>Gammaproteobacteria</taxon>
        <taxon>Lysobacterales</taxon>
        <taxon>Lysobacteraceae</taxon>
        <taxon>Luteimonas</taxon>
    </lineage>
</organism>
<evidence type="ECO:0000313" key="7">
    <source>
        <dbReference type="EMBL" id="QDW66876.1"/>
    </source>
</evidence>
<dbReference type="Gene3D" id="3.30.420.40">
    <property type="match status" value="1"/>
</dbReference>
<dbReference type="GO" id="GO:0005524">
    <property type="term" value="F:ATP binding"/>
    <property type="evidence" value="ECO:0007669"/>
    <property type="project" value="UniProtKB-KW"/>
</dbReference>
<protein>
    <recommendedName>
        <fullName evidence="9">Glucokinase</fullName>
    </recommendedName>
</protein>
<dbReference type="Pfam" id="PF02685">
    <property type="entry name" value="Glucokinase"/>
    <property type="match status" value="1"/>
</dbReference>
<feature type="region of interest" description="Disordered" evidence="6">
    <location>
        <begin position="1"/>
        <end position="47"/>
    </location>
</feature>
<dbReference type="InterPro" id="IPR043129">
    <property type="entry name" value="ATPase_NBD"/>
</dbReference>
<gene>
    <name evidence="7" type="ORF">FPZ22_08225</name>
</gene>
<accession>A0A518N4N2</accession>
<dbReference type="InterPro" id="IPR003836">
    <property type="entry name" value="Glucokinase"/>
</dbReference>
<feature type="compositionally biased region" description="Low complexity" evidence="6">
    <location>
        <begin position="1"/>
        <end position="15"/>
    </location>
</feature>
<dbReference type="EMBL" id="CP042218">
    <property type="protein sequence ID" value="QDW66876.1"/>
    <property type="molecule type" value="Genomic_DNA"/>
</dbReference>
<feature type="compositionally biased region" description="Basic and acidic residues" evidence="6">
    <location>
        <begin position="65"/>
        <end position="82"/>
    </location>
</feature>
<sequence>MTPHVSTWTSTWPSSRPRPKVVPAADAGGMPRAGHGWPAAGSGSRTRRIRLGIPPLRPWRAASTRTERPWRPARTRTERPLDGGEEPFSWSGDYSGPMSPPEPIGADLALIADIGGTNARFALCDPSRPLPELLRPVSLRDADHASLQHAAEAYLASVGIRPRRASIALACPVVGDDIRLTNRAWSFNRHELRASLGLDELRLINDFGAIARAVPLLGPEEREVLHGPDQTLAQGPVSVLGPGTGLGVALLVGDATGGWRVVETEGGHVGFAPQDEEERALADRATVLHGRASWERLLSGSGLALIDAVLGERAGAPASPPREAPEVVAAALGGGDPVARQALARFCAILGSVAGDVALVHGARAVVVAGGSCPASCPSCAAARSGNASSTRAASPPGWSRSPSRS</sequence>
<evidence type="ECO:0000313" key="8">
    <source>
        <dbReference type="Proteomes" id="UP000316584"/>
    </source>
</evidence>
<dbReference type="GO" id="GO:0005829">
    <property type="term" value="C:cytosol"/>
    <property type="evidence" value="ECO:0007669"/>
    <property type="project" value="TreeGrafter"/>
</dbReference>
<dbReference type="KEGG" id="lug:FPZ22_08225"/>
<dbReference type="AlphaFoldDB" id="A0A518N4N2"/>
<proteinExistence type="inferred from homology"/>
<keyword evidence="4" id="KW-0067">ATP-binding</keyword>
<dbReference type="GO" id="GO:0006096">
    <property type="term" value="P:glycolytic process"/>
    <property type="evidence" value="ECO:0007669"/>
    <property type="project" value="InterPro"/>
</dbReference>
<dbReference type="Proteomes" id="UP000316584">
    <property type="component" value="Chromosome"/>
</dbReference>
<dbReference type="OrthoDB" id="9800595at2"/>
<comment type="similarity">
    <text evidence="5">Belongs to the bacterial glucokinase family.</text>
</comment>
<dbReference type="SUPFAM" id="SSF53067">
    <property type="entry name" value="Actin-like ATPase domain"/>
    <property type="match status" value="1"/>
</dbReference>
<dbReference type="CDD" id="cd24008">
    <property type="entry name" value="ASKHA_NBD_GLK"/>
    <property type="match status" value="1"/>
</dbReference>
<evidence type="ECO:0000256" key="5">
    <source>
        <dbReference type="RuleBase" id="RU004046"/>
    </source>
</evidence>
<keyword evidence="2" id="KW-0547">Nucleotide-binding</keyword>
<keyword evidence="8" id="KW-1185">Reference proteome</keyword>
<evidence type="ECO:0000256" key="3">
    <source>
        <dbReference type="ARBA" id="ARBA00022777"/>
    </source>
</evidence>
<dbReference type="GO" id="GO:0004340">
    <property type="term" value="F:glucokinase activity"/>
    <property type="evidence" value="ECO:0007669"/>
    <property type="project" value="InterPro"/>
</dbReference>
<keyword evidence="1" id="KW-0808">Transferase</keyword>